<evidence type="ECO:0000259" key="9">
    <source>
        <dbReference type="Pfam" id="PF13742"/>
    </source>
</evidence>
<keyword evidence="7" id="KW-0175">Coiled coil</keyword>
<dbReference type="Pfam" id="PF13742">
    <property type="entry name" value="tRNA_anti_2"/>
    <property type="match status" value="1"/>
</dbReference>
<dbReference type="RefSeq" id="WP_198442021.1">
    <property type="nucleotide sequence ID" value="NZ_CBCSHE010000001.1"/>
</dbReference>
<dbReference type="GO" id="GO:0005737">
    <property type="term" value="C:cytoplasm"/>
    <property type="evidence" value="ECO:0007669"/>
    <property type="project" value="UniProtKB-SubCell"/>
</dbReference>
<gene>
    <name evidence="5 10" type="primary">xseA</name>
    <name evidence="10" type="ORF">IWA51_07790</name>
</gene>
<sequence length="408" mass="44865">MTSAEQNNDALSVSQLTGLIKTMLEGSFSNISLKGEISNFRPNASGHLYFSLKDSDAQISAVMFRGRAASLDFTPKDGTLVVVKGSVSVYAPRGNYQIIITSMTKAGAGDILEMIEQRKRQFAQEGLFDSSRKKNIPFFPGTVGIVTSPTGAALRDILQIVRRRNDKVSIVILPALVQGEEAAPSITRMIKIANTYSLCDVLIVGRGGGSLEDLLPFSEECVVRAIANSDIPVVSAVGHEIDWALSDFAADLRASTPSAAAELTVPEKRSVTESIQNAVTDLKTEIDKRIKNMKLLLKTFTPESMELQFRNIELPVLNRFDTVQKQLEQNMQNYIEEKRRKIAQCTQILENCNPQTIFDRGYSMVCDAETGRVIRNASDTAFGKKLLIRPSKGSIYAEVTKTSEVSEQ</sequence>
<comment type="similarity">
    <text evidence="5 6">Belongs to the XseA family.</text>
</comment>
<dbReference type="NCBIfam" id="TIGR00237">
    <property type="entry name" value="xseA"/>
    <property type="match status" value="1"/>
</dbReference>
<evidence type="ECO:0000256" key="5">
    <source>
        <dbReference type="HAMAP-Rule" id="MF_00378"/>
    </source>
</evidence>
<dbReference type="Pfam" id="PF02601">
    <property type="entry name" value="Exonuc_VII_L"/>
    <property type="match status" value="2"/>
</dbReference>
<dbReference type="GO" id="GO:0009318">
    <property type="term" value="C:exodeoxyribonuclease VII complex"/>
    <property type="evidence" value="ECO:0007669"/>
    <property type="project" value="UniProtKB-UniRule"/>
</dbReference>
<comment type="subcellular location">
    <subcellularLocation>
        <location evidence="5 6">Cytoplasm</location>
    </subcellularLocation>
</comment>
<feature type="domain" description="OB-fold nucleic acid binding" evidence="9">
    <location>
        <begin position="11"/>
        <end position="103"/>
    </location>
</feature>
<dbReference type="KEGG" id="tper:IWA51_07790"/>
<accession>A0A7T3RBS5</accession>
<evidence type="ECO:0000256" key="7">
    <source>
        <dbReference type="SAM" id="Coils"/>
    </source>
</evidence>
<dbReference type="AlphaFoldDB" id="A0A7T3RBS5"/>
<keyword evidence="3 5" id="KW-0378">Hydrolase</keyword>
<reference evidence="10 11" key="1">
    <citation type="submission" date="2020-11" db="EMBL/GenBank/DDBJ databases">
        <title>Treponema Peruensis nv. sp., first commensal Treponema isolated from human feces.</title>
        <authorList>
            <person name="Belkhou C."/>
            <person name="Raes J."/>
        </authorList>
    </citation>
    <scope>NUCLEOTIDE SEQUENCE [LARGE SCALE GENOMIC DNA]</scope>
    <source>
        <strain evidence="10 11">RCC2812</strain>
    </source>
</reference>
<dbReference type="GO" id="GO:0003676">
    <property type="term" value="F:nucleic acid binding"/>
    <property type="evidence" value="ECO:0007669"/>
    <property type="project" value="InterPro"/>
</dbReference>
<feature type="domain" description="Exonuclease VII large subunit C-terminal" evidence="8">
    <location>
        <begin position="127"/>
        <end position="300"/>
    </location>
</feature>
<dbReference type="PANTHER" id="PTHR30008:SF0">
    <property type="entry name" value="EXODEOXYRIBONUCLEASE 7 LARGE SUBUNIT"/>
    <property type="match status" value="1"/>
</dbReference>
<comment type="subunit">
    <text evidence="5">Heterooligomer composed of large and small subunits.</text>
</comment>
<dbReference type="InterPro" id="IPR025824">
    <property type="entry name" value="OB-fold_nuc-bd_dom"/>
</dbReference>
<dbReference type="PANTHER" id="PTHR30008">
    <property type="entry name" value="EXODEOXYRIBONUCLEASE 7 LARGE SUBUNIT"/>
    <property type="match status" value="1"/>
</dbReference>
<comment type="function">
    <text evidence="5">Bidirectionally degrades single-stranded DNA into large acid-insoluble oligonucleotides, which are then degraded further into small acid-soluble oligonucleotides.</text>
</comment>
<dbReference type="InterPro" id="IPR020579">
    <property type="entry name" value="Exonuc_VII_lsu_C"/>
</dbReference>
<evidence type="ECO:0000256" key="6">
    <source>
        <dbReference type="RuleBase" id="RU004355"/>
    </source>
</evidence>
<evidence type="ECO:0000256" key="3">
    <source>
        <dbReference type="ARBA" id="ARBA00022801"/>
    </source>
</evidence>
<protein>
    <recommendedName>
        <fullName evidence="5">Exodeoxyribonuclease 7 large subunit</fullName>
        <ecNumber evidence="5">3.1.11.6</ecNumber>
    </recommendedName>
    <alternativeName>
        <fullName evidence="5">Exodeoxyribonuclease VII large subunit</fullName>
        <shortName evidence="5">Exonuclease VII large subunit</shortName>
    </alternativeName>
</protein>
<name>A0A7T3RBS5_9SPIR</name>
<dbReference type="GO" id="GO:0006308">
    <property type="term" value="P:DNA catabolic process"/>
    <property type="evidence" value="ECO:0007669"/>
    <property type="project" value="UniProtKB-UniRule"/>
</dbReference>
<feature type="coiled-coil region" evidence="7">
    <location>
        <begin position="317"/>
        <end position="344"/>
    </location>
</feature>
<dbReference type="EC" id="3.1.11.6" evidence="5"/>
<organism evidence="10 11">
    <name type="scientific">Treponema peruense</name>
    <dbReference type="NCBI Taxonomy" id="2787628"/>
    <lineage>
        <taxon>Bacteria</taxon>
        <taxon>Pseudomonadati</taxon>
        <taxon>Spirochaetota</taxon>
        <taxon>Spirochaetia</taxon>
        <taxon>Spirochaetales</taxon>
        <taxon>Treponemataceae</taxon>
        <taxon>Treponema</taxon>
    </lineage>
</organism>
<keyword evidence="1 5" id="KW-0963">Cytoplasm</keyword>
<dbReference type="Proteomes" id="UP000595224">
    <property type="component" value="Chromosome"/>
</dbReference>
<evidence type="ECO:0000256" key="2">
    <source>
        <dbReference type="ARBA" id="ARBA00022722"/>
    </source>
</evidence>
<evidence type="ECO:0000313" key="10">
    <source>
        <dbReference type="EMBL" id="QQA00181.1"/>
    </source>
</evidence>
<dbReference type="HAMAP" id="MF_00378">
    <property type="entry name" value="Exonuc_7_L"/>
    <property type="match status" value="1"/>
</dbReference>
<proteinExistence type="inferred from homology"/>
<dbReference type="CDD" id="cd04489">
    <property type="entry name" value="ExoVII_LU_OBF"/>
    <property type="match status" value="1"/>
</dbReference>
<dbReference type="GO" id="GO:0008855">
    <property type="term" value="F:exodeoxyribonuclease VII activity"/>
    <property type="evidence" value="ECO:0007669"/>
    <property type="project" value="UniProtKB-UniRule"/>
</dbReference>
<evidence type="ECO:0000313" key="11">
    <source>
        <dbReference type="Proteomes" id="UP000595224"/>
    </source>
</evidence>
<keyword evidence="4 5" id="KW-0269">Exonuclease</keyword>
<feature type="domain" description="Exonuclease VII large subunit C-terminal" evidence="8">
    <location>
        <begin position="318"/>
        <end position="397"/>
    </location>
</feature>
<dbReference type="InterPro" id="IPR003753">
    <property type="entry name" value="Exonuc_VII_L"/>
</dbReference>
<evidence type="ECO:0000256" key="4">
    <source>
        <dbReference type="ARBA" id="ARBA00022839"/>
    </source>
</evidence>
<evidence type="ECO:0000259" key="8">
    <source>
        <dbReference type="Pfam" id="PF02601"/>
    </source>
</evidence>
<evidence type="ECO:0000256" key="1">
    <source>
        <dbReference type="ARBA" id="ARBA00022490"/>
    </source>
</evidence>
<dbReference type="EMBL" id="CP064936">
    <property type="protein sequence ID" value="QQA00181.1"/>
    <property type="molecule type" value="Genomic_DNA"/>
</dbReference>
<comment type="catalytic activity">
    <reaction evidence="5 6">
        <text>Exonucleolytic cleavage in either 5'- to 3'- or 3'- to 5'-direction to yield nucleoside 5'-phosphates.</text>
        <dbReference type="EC" id="3.1.11.6"/>
    </reaction>
</comment>
<keyword evidence="11" id="KW-1185">Reference proteome</keyword>
<keyword evidence="2 5" id="KW-0540">Nuclease</keyword>